<dbReference type="EMBL" id="ANHY01000021">
    <property type="protein sequence ID" value="EKV27050.1"/>
    <property type="molecule type" value="Genomic_DNA"/>
</dbReference>
<comment type="caution">
    <text evidence="1">The sequence shown here is derived from an EMBL/GenBank/DDBJ whole genome shotgun (WGS) entry which is preliminary data.</text>
</comment>
<dbReference type="STRING" id="1238182.C882_1979"/>
<protein>
    <submittedName>
        <fullName evidence="1">Uncharacterized protein</fullName>
    </submittedName>
</protein>
<dbReference type="RefSeq" id="WP_009542375.1">
    <property type="nucleotide sequence ID" value="NZ_ANHY01000021.1"/>
</dbReference>
<sequence>MAQSQPAAVRALDERPTDPFADAQEAWFWFWQCQIARDEGARFVAGAGRVARPCDPDDISRAALALARRRVIDRRHLRVLGNYGRALTPPDPRLPDQVVAHRLWEDALDRLTTVLRGKGIVA</sequence>
<name>K9GM11_9PROT</name>
<dbReference type="AlphaFoldDB" id="K9GM11"/>
<accession>K9GM11</accession>
<keyword evidence="2" id="KW-1185">Reference proteome</keyword>
<organism evidence="1 2">
    <name type="scientific">Caenispirillum salinarum AK4</name>
    <dbReference type="NCBI Taxonomy" id="1238182"/>
    <lineage>
        <taxon>Bacteria</taxon>
        <taxon>Pseudomonadati</taxon>
        <taxon>Pseudomonadota</taxon>
        <taxon>Alphaproteobacteria</taxon>
        <taxon>Rhodospirillales</taxon>
        <taxon>Novispirillaceae</taxon>
        <taxon>Caenispirillum</taxon>
    </lineage>
</organism>
<evidence type="ECO:0000313" key="1">
    <source>
        <dbReference type="EMBL" id="EKV27050.1"/>
    </source>
</evidence>
<dbReference type="Proteomes" id="UP000009881">
    <property type="component" value="Unassembled WGS sequence"/>
</dbReference>
<evidence type="ECO:0000313" key="2">
    <source>
        <dbReference type="Proteomes" id="UP000009881"/>
    </source>
</evidence>
<proteinExistence type="predicted"/>
<gene>
    <name evidence="1" type="ORF">C882_1979</name>
</gene>
<reference evidence="1 2" key="1">
    <citation type="journal article" date="2013" name="Genome Announc.">
        <title>Draft Genome Sequence of an Alphaproteobacterium, Caenispirillum salinarum AK4(T), Isolated from a Solar Saltern.</title>
        <authorList>
            <person name="Khatri I."/>
            <person name="Singh A."/>
            <person name="Korpole S."/>
            <person name="Pinnaka A.K."/>
            <person name="Subramanian S."/>
        </authorList>
    </citation>
    <scope>NUCLEOTIDE SEQUENCE [LARGE SCALE GENOMIC DNA]</scope>
    <source>
        <strain evidence="1 2">AK4</strain>
    </source>
</reference>
<dbReference type="OrthoDB" id="7355539at2"/>
<dbReference type="eggNOG" id="ENOG50335AX">
    <property type="taxonomic scope" value="Bacteria"/>
</dbReference>